<evidence type="ECO:0000256" key="3">
    <source>
        <dbReference type="ARBA" id="ARBA00023237"/>
    </source>
</evidence>
<dbReference type="PROSITE" id="PS51123">
    <property type="entry name" value="OMPA_2"/>
    <property type="match status" value="1"/>
</dbReference>
<dbReference type="SUPFAM" id="SSF103088">
    <property type="entry name" value="OmpA-like"/>
    <property type="match status" value="1"/>
</dbReference>
<dbReference type="GO" id="GO:0009279">
    <property type="term" value="C:cell outer membrane"/>
    <property type="evidence" value="ECO:0007669"/>
    <property type="project" value="UniProtKB-SubCell"/>
</dbReference>
<evidence type="ECO:0000313" key="9">
    <source>
        <dbReference type="Proteomes" id="UP000633136"/>
    </source>
</evidence>
<dbReference type="PANTHER" id="PTHR30329:SF21">
    <property type="entry name" value="LIPOPROTEIN YIAD-RELATED"/>
    <property type="match status" value="1"/>
</dbReference>
<feature type="domain" description="OmpA-like" evidence="7">
    <location>
        <begin position="269"/>
        <end position="388"/>
    </location>
</feature>
<dbReference type="Gene3D" id="3.30.1330.60">
    <property type="entry name" value="OmpA-like domain"/>
    <property type="match status" value="1"/>
</dbReference>
<gene>
    <name evidence="8" type="ORF">GCM10011401_10430</name>
</gene>
<dbReference type="CDD" id="cd07185">
    <property type="entry name" value="OmpA_C-like"/>
    <property type="match status" value="1"/>
</dbReference>
<dbReference type="Pfam" id="PF00691">
    <property type="entry name" value="OmpA"/>
    <property type="match status" value="1"/>
</dbReference>
<keyword evidence="9" id="KW-1185">Reference proteome</keyword>
<comment type="subcellular location">
    <subcellularLocation>
        <location evidence="1">Cell outer membrane</location>
    </subcellularLocation>
</comment>
<dbReference type="InterPro" id="IPR006664">
    <property type="entry name" value="OMP_bac"/>
</dbReference>
<feature type="chain" id="PRO_5038766759" description="OmpA-like domain-containing protein" evidence="6">
    <location>
        <begin position="18"/>
        <end position="593"/>
    </location>
</feature>
<dbReference type="EMBL" id="BMIS01000003">
    <property type="protein sequence ID" value="GGE65164.1"/>
    <property type="molecule type" value="Genomic_DNA"/>
</dbReference>
<name>A0A917EQ89_9MICC</name>
<dbReference type="Proteomes" id="UP000633136">
    <property type="component" value="Unassembled WGS sequence"/>
</dbReference>
<feature type="compositionally biased region" description="Acidic residues" evidence="5">
    <location>
        <begin position="31"/>
        <end position="45"/>
    </location>
</feature>
<accession>A0A917EQ89</accession>
<feature type="compositionally biased region" description="Acidic residues" evidence="5">
    <location>
        <begin position="52"/>
        <end position="66"/>
    </location>
</feature>
<dbReference type="InterPro" id="IPR050330">
    <property type="entry name" value="Bact_OuterMem_StrucFunc"/>
</dbReference>
<dbReference type="InterPro" id="IPR006665">
    <property type="entry name" value="OmpA-like"/>
</dbReference>
<reference evidence="8" key="1">
    <citation type="journal article" date="2014" name="Int. J. Syst. Evol. Microbiol.">
        <title>Complete genome sequence of Corynebacterium casei LMG S-19264T (=DSM 44701T), isolated from a smear-ripened cheese.</title>
        <authorList>
            <consortium name="US DOE Joint Genome Institute (JGI-PGF)"/>
            <person name="Walter F."/>
            <person name="Albersmeier A."/>
            <person name="Kalinowski J."/>
            <person name="Ruckert C."/>
        </authorList>
    </citation>
    <scope>NUCLEOTIDE SEQUENCE</scope>
    <source>
        <strain evidence="8">CGMCC 1.15388</strain>
    </source>
</reference>
<sequence>MLSMRGKNRAYPFLTMAALLAVTGCLSLEDPASEEGPEAAEESDESPSPVDAEGETGQEAYDDEELASQRPDGAVTHTETFVSNDGQDVLDLSVTIDPIVREHVEQHDDENDFLQVSMRFEAESENEDYGWLVGEMLHNPAIGGTVDEVRLIDAENLLAHQPVQAHDGEDWLDISRMSNQGLAAPGGDEVLWRGFFNTVDETSDELSVLIPYMGVVADVPVISAEEAEEDTWASLADVAQDDWDLLRQIWDLEIYRENMFDGYGSRYDGEETTLTVSGDLLFEFGEAELTDEAAEALEGASDEFEEIEGGELQIIGHTDDVSDEEFNQELSEDRAQSVHDELEDIVDLGAFDEVTVEGRNFQEPVASNDTEEGQAQNRRVELIYTPDEPPMQEFMEEAEGGLPETDGPVGEVGETMEVTHSDGRSAGVTVESVEQVGNLLVGRISVAPEELDADDDLSWPLTFGGDPARTGHDELNTGTQADAPTLLVGDFRIFPLDYGGPRIDADDTPDTEDGIPVRSPLADRNFGGGWEGTTTDSGTATVIWPAAPGIERVTVDVPEATGNITDREGEPWRVEDVPVGSAEESSEDAEDEG</sequence>
<dbReference type="PANTHER" id="PTHR30329">
    <property type="entry name" value="STATOR ELEMENT OF FLAGELLAR MOTOR COMPLEX"/>
    <property type="match status" value="1"/>
</dbReference>
<feature type="region of interest" description="Disordered" evidence="5">
    <location>
        <begin position="29"/>
        <end position="71"/>
    </location>
</feature>
<dbReference type="PRINTS" id="PR01021">
    <property type="entry name" value="OMPADOMAIN"/>
</dbReference>
<organism evidence="8 9">
    <name type="scientific">Nesterenkonia cremea</name>
    <dbReference type="NCBI Taxonomy" id="1882340"/>
    <lineage>
        <taxon>Bacteria</taxon>
        <taxon>Bacillati</taxon>
        <taxon>Actinomycetota</taxon>
        <taxon>Actinomycetes</taxon>
        <taxon>Micrococcales</taxon>
        <taxon>Micrococcaceae</taxon>
        <taxon>Nesterenkonia</taxon>
    </lineage>
</organism>
<keyword evidence="3" id="KW-0998">Cell outer membrane</keyword>
<evidence type="ECO:0000256" key="4">
    <source>
        <dbReference type="PROSITE-ProRule" id="PRU00473"/>
    </source>
</evidence>
<protein>
    <recommendedName>
        <fullName evidence="7">OmpA-like domain-containing protein</fullName>
    </recommendedName>
</protein>
<feature type="signal peptide" evidence="6">
    <location>
        <begin position="1"/>
        <end position="17"/>
    </location>
</feature>
<feature type="compositionally biased region" description="Basic and acidic residues" evidence="5">
    <location>
        <begin position="565"/>
        <end position="576"/>
    </location>
</feature>
<comment type="caution">
    <text evidence="8">The sequence shown here is derived from an EMBL/GenBank/DDBJ whole genome shotgun (WGS) entry which is preliminary data.</text>
</comment>
<feature type="region of interest" description="Disordered" evidence="5">
    <location>
        <begin position="561"/>
        <end position="593"/>
    </location>
</feature>
<dbReference type="PROSITE" id="PS51257">
    <property type="entry name" value="PROKAR_LIPOPROTEIN"/>
    <property type="match status" value="1"/>
</dbReference>
<evidence type="ECO:0000313" key="8">
    <source>
        <dbReference type="EMBL" id="GGE65164.1"/>
    </source>
</evidence>
<evidence type="ECO:0000256" key="2">
    <source>
        <dbReference type="ARBA" id="ARBA00023136"/>
    </source>
</evidence>
<evidence type="ECO:0000256" key="6">
    <source>
        <dbReference type="SAM" id="SignalP"/>
    </source>
</evidence>
<dbReference type="InterPro" id="IPR036737">
    <property type="entry name" value="OmpA-like_sf"/>
</dbReference>
<proteinExistence type="predicted"/>
<reference evidence="8" key="2">
    <citation type="submission" date="2020-09" db="EMBL/GenBank/DDBJ databases">
        <authorList>
            <person name="Sun Q."/>
            <person name="Zhou Y."/>
        </authorList>
    </citation>
    <scope>NUCLEOTIDE SEQUENCE</scope>
    <source>
        <strain evidence="8">CGMCC 1.15388</strain>
    </source>
</reference>
<evidence type="ECO:0000256" key="1">
    <source>
        <dbReference type="ARBA" id="ARBA00004442"/>
    </source>
</evidence>
<keyword evidence="2 4" id="KW-0472">Membrane</keyword>
<keyword evidence="6" id="KW-0732">Signal</keyword>
<feature type="compositionally biased region" description="Acidic residues" evidence="5">
    <location>
        <begin position="584"/>
        <end position="593"/>
    </location>
</feature>
<evidence type="ECO:0000256" key="5">
    <source>
        <dbReference type="SAM" id="MobiDB-lite"/>
    </source>
</evidence>
<evidence type="ECO:0000259" key="7">
    <source>
        <dbReference type="PROSITE" id="PS51123"/>
    </source>
</evidence>
<dbReference type="AlphaFoldDB" id="A0A917EQ89"/>